<protein>
    <submittedName>
        <fullName evidence="1">DinB family protein</fullName>
    </submittedName>
</protein>
<evidence type="ECO:0000313" key="2">
    <source>
        <dbReference type="Proteomes" id="UP001595699"/>
    </source>
</evidence>
<accession>A0ABV7YDM6</accession>
<sequence length="163" mass="18443">MDALTRTYLWEQFGGAIDMLDDALTLCPDSLWTAHLWDDEEDQRYGDYWFIAYHASRWLDVYVSGSASAGDCPLPEPFVTGLPTEPYARDSVRAYLQATREKVQSAMGSLTAERVHSPATWGAPYLRLQLMSMRHTQEHASQLTFFLGQNGVTGMDWVAEARD</sequence>
<dbReference type="Gene3D" id="1.20.120.450">
    <property type="entry name" value="dinb family like domain"/>
    <property type="match status" value="1"/>
</dbReference>
<organism evidence="1 2">
    <name type="scientific">Tenggerimyces flavus</name>
    <dbReference type="NCBI Taxonomy" id="1708749"/>
    <lineage>
        <taxon>Bacteria</taxon>
        <taxon>Bacillati</taxon>
        <taxon>Actinomycetota</taxon>
        <taxon>Actinomycetes</taxon>
        <taxon>Propionibacteriales</taxon>
        <taxon>Nocardioidaceae</taxon>
        <taxon>Tenggerimyces</taxon>
    </lineage>
</organism>
<evidence type="ECO:0000313" key="1">
    <source>
        <dbReference type="EMBL" id="MFC3762904.1"/>
    </source>
</evidence>
<dbReference type="RefSeq" id="WP_205113803.1">
    <property type="nucleotide sequence ID" value="NZ_JAFBCM010000001.1"/>
</dbReference>
<name>A0ABV7YDM6_9ACTN</name>
<reference evidence="2" key="1">
    <citation type="journal article" date="2019" name="Int. J. Syst. Evol. Microbiol.">
        <title>The Global Catalogue of Microorganisms (GCM) 10K type strain sequencing project: providing services to taxonomists for standard genome sequencing and annotation.</title>
        <authorList>
            <consortium name="The Broad Institute Genomics Platform"/>
            <consortium name="The Broad Institute Genome Sequencing Center for Infectious Disease"/>
            <person name="Wu L."/>
            <person name="Ma J."/>
        </authorList>
    </citation>
    <scope>NUCLEOTIDE SEQUENCE [LARGE SCALE GENOMIC DNA]</scope>
    <source>
        <strain evidence="2">CGMCC 4.7241</strain>
    </source>
</reference>
<gene>
    <name evidence="1" type="ORF">ACFOUW_18840</name>
</gene>
<comment type="caution">
    <text evidence="1">The sequence shown here is derived from an EMBL/GenBank/DDBJ whole genome shotgun (WGS) entry which is preliminary data.</text>
</comment>
<dbReference type="SUPFAM" id="SSF109854">
    <property type="entry name" value="DinB/YfiT-like putative metalloenzymes"/>
    <property type="match status" value="1"/>
</dbReference>
<dbReference type="EMBL" id="JBHRZH010000016">
    <property type="protein sequence ID" value="MFC3762904.1"/>
    <property type="molecule type" value="Genomic_DNA"/>
</dbReference>
<keyword evidence="2" id="KW-1185">Reference proteome</keyword>
<dbReference type="Proteomes" id="UP001595699">
    <property type="component" value="Unassembled WGS sequence"/>
</dbReference>
<dbReference type="InterPro" id="IPR034660">
    <property type="entry name" value="DinB/YfiT-like"/>
</dbReference>
<proteinExistence type="predicted"/>